<dbReference type="InterPro" id="IPR013424">
    <property type="entry name" value="Ice-binding_C"/>
</dbReference>
<feature type="domain" description="Ice-binding protein C-terminal" evidence="2">
    <location>
        <begin position="154"/>
        <end position="176"/>
    </location>
</feature>
<dbReference type="NCBIfam" id="TIGR02595">
    <property type="entry name" value="PEP_CTERM"/>
    <property type="match status" value="1"/>
</dbReference>
<evidence type="ECO:0000313" key="4">
    <source>
        <dbReference type="EMBL" id="MTV52727.1"/>
    </source>
</evidence>
<reference evidence="6" key="2">
    <citation type="journal article" date="2019" name="Int. J. Syst. Evol. Microbiol.">
        <title>The Global Catalogue of Microorganisms (GCM) 10K type strain sequencing project: providing services to taxonomists for standard genome sequencing and annotation.</title>
        <authorList>
            <consortium name="The Broad Institute Genomics Platform"/>
            <consortium name="The Broad Institute Genome Sequencing Center for Infectious Disease"/>
            <person name="Wu L."/>
            <person name="Ma J."/>
        </authorList>
    </citation>
    <scope>NUCLEOTIDE SEQUENCE [LARGE SCALE GENOMIC DNA]</scope>
    <source>
        <strain evidence="6">CGMCC 1.15931</strain>
    </source>
</reference>
<dbReference type="Proteomes" id="UP000622638">
    <property type="component" value="Unassembled WGS sequence"/>
</dbReference>
<reference evidence="3" key="4">
    <citation type="submission" date="2024-05" db="EMBL/GenBank/DDBJ databases">
        <authorList>
            <person name="Sun Q."/>
            <person name="Zhou Y."/>
        </authorList>
    </citation>
    <scope>NUCLEOTIDE SEQUENCE</scope>
    <source>
        <strain evidence="3">CGMCC 1.15931</strain>
    </source>
</reference>
<protein>
    <submittedName>
        <fullName evidence="4">PEP-CTERM sorting domain-containing protein</fullName>
    </submittedName>
</protein>
<dbReference type="AlphaFoldDB" id="A0A6I3SYN9"/>
<evidence type="ECO:0000313" key="3">
    <source>
        <dbReference type="EMBL" id="GGC18630.1"/>
    </source>
</evidence>
<proteinExistence type="predicted"/>
<feature type="signal peptide" evidence="1">
    <location>
        <begin position="1"/>
        <end position="27"/>
    </location>
</feature>
<feature type="chain" id="PRO_5026290233" evidence="1">
    <location>
        <begin position="28"/>
        <end position="184"/>
    </location>
</feature>
<evidence type="ECO:0000313" key="5">
    <source>
        <dbReference type="Proteomes" id="UP000430634"/>
    </source>
</evidence>
<dbReference type="NCBIfam" id="NF038126">
    <property type="entry name" value="PEP_CTERM_FxDxF"/>
    <property type="match status" value="1"/>
</dbReference>
<reference evidence="3" key="1">
    <citation type="journal article" date="2014" name="Int. J. Syst. Evol. Microbiol.">
        <title>Complete genome of a new Firmicutes species belonging to the dominant human colonic microbiota ('Ruminococcus bicirculans') reveals two chromosomes and a selective capacity to utilize plant glucans.</title>
        <authorList>
            <consortium name="NISC Comparative Sequencing Program"/>
            <person name="Wegmann U."/>
            <person name="Louis P."/>
            <person name="Goesmann A."/>
            <person name="Henrissat B."/>
            <person name="Duncan S.H."/>
            <person name="Flint H.J."/>
        </authorList>
    </citation>
    <scope>NUCLEOTIDE SEQUENCE</scope>
    <source>
        <strain evidence="3">CGMCC 1.15931</strain>
    </source>
</reference>
<dbReference type="EMBL" id="WNKZ01000016">
    <property type="protein sequence ID" value="MTV52727.1"/>
    <property type="molecule type" value="Genomic_DNA"/>
</dbReference>
<gene>
    <name evidence="3" type="ORF">GCM10011572_45100</name>
    <name evidence="4" type="ORF">GM672_08280</name>
</gene>
<organism evidence="4 5">
    <name type="scientific">Pseudoduganella buxea</name>
    <dbReference type="NCBI Taxonomy" id="1949069"/>
    <lineage>
        <taxon>Bacteria</taxon>
        <taxon>Pseudomonadati</taxon>
        <taxon>Pseudomonadota</taxon>
        <taxon>Betaproteobacteria</taxon>
        <taxon>Burkholderiales</taxon>
        <taxon>Oxalobacteraceae</taxon>
        <taxon>Telluria group</taxon>
        <taxon>Pseudoduganella</taxon>
    </lineage>
</organism>
<dbReference type="OrthoDB" id="6399769at2"/>
<name>A0A6I3SYN9_9BURK</name>
<evidence type="ECO:0000259" key="2">
    <source>
        <dbReference type="Pfam" id="PF07589"/>
    </source>
</evidence>
<dbReference type="EMBL" id="BMKG01000025">
    <property type="protein sequence ID" value="GGC18630.1"/>
    <property type="molecule type" value="Genomic_DNA"/>
</dbReference>
<evidence type="ECO:0000256" key="1">
    <source>
        <dbReference type="SAM" id="SignalP"/>
    </source>
</evidence>
<keyword evidence="6" id="KW-1185">Reference proteome</keyword>
<dbReference type="Pfam" id="PF07589">
    <property type="entry name" value="PEP-CTERM"/>
    <property type="match status" value="1"/>
</dbReference>
<sequence>MKKAFFSKVASSLLLSAGVLASGAALADETITFDSAGNAVFGLTHDTAGDFVDTYLFSIDPATQAWLSGTAVTGKTWIDGARLANYGITDITFFSEVDGVRTNLDTAFTNGNAIEFYPVDSLLAGNYGFTVTGSTLNNASGGSYAGTLNVVAAPIPEPATYAMLGIGIGLLAFSARGKTNNKLG</sequence>
<accession>A0A6I3SYN9</accession>
<dbReference type="Proteomes" id="UP000430634">
    <property type="component" value="Unassembled WGS sequence"/>
</dbReference>
<reference evidence="4 5" key="3">
    <citation type="submission" date="2019-11" db="EMBL/GenBank/DDBJ databases">
        <title>Type strains purchased from KCTC, JCM and DSMZ.</title>
        <authorList>
            <person name="Lu H."/>
        </authorList>
    </citation>
    <scope>NUCLEOTIDE SEQUENCE [LARGE SCALE GENOMIC DNA]</scope>
    <source>
        <strain evidence="4 5">KCTC 52429</strain>
    </source>
</reference>
<dbReference type="RefSeq" id="WP_155470055.1">
    <property type="nucleotide sequence ID" value="NZ_BMKG01000025.1"/>
</dbReference>
<keyword evidence="1" id="KW-0732">Signal</keyword>
<evidence type="ECO:0000313" key="6">
    <source>
        <dbReference type="Proteomes" id="UP000622638"/>
    </source>
</evidence>
<comment type="caution">
    <text evidence="4">The sequence shown here is derived from an EMBL/GenBank/DDBJ whole genome shotgun (WGS) entry which is preliminary data.</text>
</comment>